<evidence type="ECO:0000256" key="4">
    <source>
        <dbReference type="ARBA" id="ARBA00023012"/>
    </source>
</evidence>
<organism evidence="13 14">
    <name type="scientific">Desulfosporosinus metallidurans</name>
    <dbReference type="NCBI Taxonomy" id="1888891"/>
    <lineage>
        <taxon>Bacteria</taxon>
        <taxon>Bacillati</taxon>
        <taxon>Bacillota</taxon>
        <taxon>Clostridia</taxon>
        <taxon>Eubacteriales</taxon>
        <taxon>Desulfitobacteriaceae</taxon>
        <taxon>Desulfosporosinus</taxon>
    </lineage>
</organism>
<dbReference type="InterPro" id="IPR048714">
    <property type="entry name" value="DpiA-like_HTH"/>
</dbReference>
<keyword evidence="2 10" id="KW-0963">Cytoplasm</keyword>
<comment type="function">
    <text evidence="9">May play the central regulatory role in sporulation. It may be an element of the effector pathway responsible for the activation of sporulation genes in response to nutritional stress. Spo0A may act in concert with spo0H (a sigma factor) to control the expression of some genes that are critical to the sporulation process.</text>
</comment>
<dbReference type="STRING" id="1888891.DSOL_3702"/>
<dbReference type="RefSeq" id="WP_345788400.1">
    <property type="nucleotide sequence ID" value="NZ_MLBF01000036.1"/>
</dbReference>
<dbReference type="EMBL" id="MLBF01000036">
    <property type="protein sequence ID" value="OLN29041.1"/>
    <property type="molecule type" value="Genomic_DNA"/>
</dbReference>
<dbReference type="PANTHER" id="PTHR45526:SF1">
    <property type="entry name" value="TRANSCRIPTIONAL REGULATORY PROTEIN DCUR-RELATED"/>
    <property type="match status" value="1"/>
</dbReference>
<evidence type="ECO:0000259" key="12">
    <source>
        <dbReference type="PROSITE" id="PS50110"/>
    </source>
</evidence>
<keyword evidence="4 10" id="KW-0902">Two-component regulatory system</keyword>
<evidence type="ECO:0000256" key="1">
    <source>
        <dbReference type="ARBA" id="ARBA00004496"/>
    </source>
</evidence>
<dbReference type="GO" id="GO:0005737">
    <property type="term" value="C:cytoplasm"/>
    <property type="evidence" value="ECO:0007669"/>
    <property type="project" value="UniProtKB-SubCell"/>
</dbReference>
<keyword evidence="6 10" id="KW-0238">DNA-binding</keyword>
<dbReference type="InterPro" id="IPR051271">
    <property type="entry name" value="2C-system_Tx_regulators"/>
</dbReference>
<dbReference type="Proteomes" id="UP000186102">
    <property type="component" value="Unassembled WGS sequence"/>
</dbReference>
<dbReference type="GO" id="GO:0003677">
    <property type="term" value="F:DNA binding"/>
    <property type="evidence" value="ECO:0007669"/>
    <property type="project" value="UniProtKB-KW"/>
</dbReference>
<dbReference type="GO" id="GO:0000156">
    <property type="term" value="F:phosphorelay response regulator activity"/>
    <property type="evidence" value="ECO:0007669"/>
    <property type="project" value="TreeGrafter"/>
</dbReference>
<keyword evidence="3 11" id="KW-0597">Phosphoprotein</keyword>
<evidence type="ECO:0000256" key="2">
    <source>
        <dbReference type="ARBA" id="ARBA00022490"/>
    </source>
</evidence>
<evidence type="ECO:0000256" key="9">
    <source>
        <dbReference type="ARBA" id="ARBA00024867"/>
    </source>
</evidence>
<accession>A0A1Q8QNX1</accession>
<comment type="caution">
    <text evidence="13">The sequence shown here is derived from an EMBL/GenBank/DDBJ whole genome shotgun (WGS) entry which is preliminary data.</text>
</comment>
<keyword evidence="14" id="KW-1185">Reference proteome</keyword>
<evidence type="ECO:0000313" key="13">
    <source>
        <dbReference type="EMBL" id="OLN29041.1"/>
    </source>
</evidence>
<keyword evidence="8 10" id="KW-0804">Transcription</keyword>
<dbReference type="Gene3D" id="3.40.50.2300">
    <property type="match status" value="1"/>
</dbReference>
<dbReference type="PIRSF" id="PIRSF006171">
    <property type="entry name" value="RR_citrat_malat"/>
    <property type="match status" value="1"/>
</dbReference>
<protein>
    <recommendedName>
        <fullName evidence="10">Transcriptional regulatory protein</fullName>
    </recommendedName>
</protein>
<evidence type="ECO:0000256" key="3">
    <source>
        <dbReference type="ARBA" id="ARBA00022553"/>
    </source>
</evidence>
<dbReference type="PROSITE" id="PS50110">
    <property type="entry name" value="RESPONSE_REGULATORY"/>
    <property type="match status" value="1"/>
</dbReference>
<comment type="subcellular location">
    <subcellularLocation>
        <location evidence="1 10">Cytoplasm</location>
    </subcellularLocation>
</comment>
<sequence>MINLILVEDDPMVMSVNESFILRVGGFQIVNSARTGRLALELIEKHKPRLVILDVYLPDMSGIQILKELRRQGTPTDVIMITAADEVNIVQDAIRFGVVDYIIKPFKFERIKAALEKYKAYSNKFRDQRIIDQEQLDNLTRMNSFPVLNNPDSDVLPKGLREITLKQVITFLGNGKQGYSAEEVAEGVGLARVTARRYLEYLGKNGRVCLESQYGSVGRPVNIYKVNR</sequence>
<dbReference type="SUPFAM" id="SSF52172">
    <property type="entry name" value="CheY-like"/>
    <property type="match status" value="1"/>
</dbReference>
<dbReference type="InterPro" id="IPR011006">
    <property type="entry name" value="CheY-like_superfamily"/>
</dbReference>
<evidence type="ECO:0000256" key="10">
    <source>
        <dbReference type="PIRNR" id="PIRNR006171"/>
    </source>
</evidence>
<dbReference type="CDD" id="cd19925">
    <property type="entry name" value="REC_citrate_TCS"/>
    <property type="match status" value="1"/>
</dbReference>
<evidence type="ECO:0000256" key="8">
    <source>
        <dbReference type="ARBA" id="ARBA00023163"/>
    </source>
</evidence>
<evidence type="ECO:0000256" key="5">
    <source>
        <dbReference type="ARBA" id="ARBA00023015"/>
    </source>
</evidence>
<evidence type="ECO:0000256" key="6">
    <source>
        <dbReference type="ARBA" id="ARBA00023125"/>
    </source>
</evidence>
<dbReference type="InterPro" id="IPR001789">
    <property type="entry name" value="Sig_transdc_resp-reg_receiver"/>
</dbReference>
<feature type="modified residue" description="4-aspartylphosphate" evidence="11">
    <location>
        <position position="54"/>
    </location>
</feature>
<dbReference type="SMART" id="SM00448">
    <property type="entry name" value="REC"/>
    <property type="match status" value="1"/>
</dbReference>
<dbReference type="InterPro" id="IPR024187">
    <property type="entry name" value="Sig_transdc_resp-reg_cit/mal"/>
</dbReference>
<evidence type="ECO:0000256" key="7">
    <source>
        <dbReference type="ARBA" id="ARBA00023159"/>
    </source>
</evidence>
<keyword evidence="7 10" id="KW-0010">Activator</keyword>
<dbReference type="GO" id="GO:0003700">
    <property type="term" value="F:DNA-binding transcription factor activity"/>
    <property type="evidence" value="ECO:0007669"/>
    <property type="project" value="InterPro"/>
</dbReference>
<evidence type="ECO:0000256" key="11">
    <source>
        <dbReference type="PROSITE-ProRule" id="PRU00169"/>
    </source>
</evidence>
<dbReference type="AlphaFoldDB" id="A0A1Q8QNX1"/>
<reference evidence="13 14" key="1">
    <citation type="submission" date="2016-09" db="EMBL/GenBank/DDBJ databases">
        <title>Complete genome of Desulfosporosinus sp. OL.</title>
        <authorList>
            <person name="Mardanov A."/>
            <person name="Beletsky A."/>
            <person name="Panova A."/>
            <person name="Karnachuk O."/>
            <person name="Ravin N."/>
        </authorList>
    </citation>
    <scope>NUCLEOTIDE SEQUENCE [LARGE SCALE GENOMIC DNA]</scope>
    <source>
        <strain evidence="13 14">OL</strain>
    </source>
</reference>
<evidence type="ECO:0000313" key="14">
    <source>
        <dbReference type="Proteomes" id="UP000186102"/>
    </source>
</evidence>
<name>A0A1Q8QNX1_9FIRM</name>
<feature type="domain" description="Response regulatory" evidence="12">
    <location>
        <begin position="3"/>
        <end position="119"/>
    </location>
</feature>
<keyword evidence="5 10" id="KW-0805">Transcription regulation</keyword>
<dbReference type="Pfam" id="PF00072">
    <property type="entry name" value="Response_reg"/>
    <property type="match status" value="1"/>
</dbReference>
<dbReference type="Pfam" id="PF20714">
    <property type="entry name" value="HTH_64"/>
    <property type="match status" value="1"/>
</dbReference>
<dbReference type="PANTHER" id="PTHR45526">
    <property type="entry name" value="TRANSCRIPTIONAL REGULATORY PROTEIN DPIA"/>
    <property type="match status" value="1"/>
</dbReference>
<gene>
    <name evidence="13" type="ORF">DSOL_3702</name>
</gene>
<proteinExistence type="predicted"/>